<feature type="domain" description="Signal transduction histidine kinase internal region" evidence="3">
    <location>
        <begin position="211"/>
        <end position="291"/>
    </location>
</feature>
<dbReference type="PANTHER" id="PTHR34220">
    <property type="entry name" value="SENSOR HISTIDINE KINASE YPDA"/>
    <property type="match status" value="1"/>
</dbReference>
<dbReference type="Pfam" id="PF02518">
    <property type="entry name" value="HATPase_c"/>
    <property type="match status" value="1"/>
</dbReference>
<dbReference type="InterPro" id="IPR050640">
    <property type="entry name" value="Bact_2-comp_sensor_kinase"/>
</dbReference>
<evidence type="ECO:0000259" key="3">
    <source>
        <dbReference type="Pfam" id="PF06580"/>
    </source>
</evidence>
<reference evidence="4 5" key="1">
    <citation type="submission" date="2022-10" db="EMBL/GenBank/DDBJ databases">
        <title>Sphingomonas sp.</title>
        <authorList>
            <person name="Jin C."/>
        </authorList>
    </citation>
    <scope>NUCLEOTIDE SEQUENCE [LARGE SCALE GENOMIC DNA]</scope>
    <source>
        <strain evidence="4 5">BN140010</strain>
    </source>
</reference>
<dbReference type="Proteomes" id="UP001526246">
    <property type="component" value="Unassembled WGS sequence"/>
</dbReference>
<keyword evidence="1" id="KW-0472">Membrane</keyword>
<feature type="transmembrane region" description="Helical" evidence="1">
    <location>
        <begin position="171"/>
        <end position="190"/>
    </location>
</feature>
<evidence type="ECO:0000259" key="2">
    <source>
        <dbReference type="Pfam" id="PF02518"/>
    </source>
</evidence>
<accession>A0ABT3JIG7</accession>
<proteinExistence type="predicted"/>
<keyword evidence="1" id="KW-1133">Transmembrane helix</keyword>
<sequence>MLRYVDATAEAHAPREERPFADWKRATSLIILFWLAYTVTVVARAFLGDDPATFLLNKLVMLGVGTVLTFGIYVAIQLFAPQPDLGRKAVVAGVTSLIAASLLSAMLMAAEGHMRSSKEEFRFQAREGFVVITKGEQVRIERRAADPVVLTLPKVNQLSNRDRFRLGADTAVIWLFFFVAWSAFYLAAVSQAQALALQRRAALAESAAQSAQVRALRYQVNPHFLFNTLNSLSSLVMAGRSAEAETMILKLSNFFRSSLSLDATADVTLAEEIDMQRLYLDIEKVRFPRRLKVEIDVPAYLGQARLPALVLQPVVENAIKYGVSATRDKVTLRIEANEPYPGRLQITITNSGGTALKSPRQRHQPCSTGVGLTNVCQRLAARFGRESSCSFGPMAEGGYRVVMTLPLNRDPGTNG</sequence>
<keyword evidence="4" id="KW-0808">Transferase</keyword>
<dbReference type="SUPFAM" id="SSF55874">
    <property type="entry name" value="ATPase domain of HSP90 chaperone/DNA topoisomerase II/histidine kinase"/>
    <property type="match status" value="1"/>
</dbReference>
<keyword evidence="5" id="KW-1185">Reference proteome</keyword>
<feature type="transmembrane region" description="Helical" evidence="1">
    <location>
        <begin position="26"/>
        <end position="47"/>
    </location>
</feature>
<name>A0ABT3JIG7_9SPHN</name>
<keyword evidence="4" id="KW-0418">Kinase</keyword>
<dbReference type="InterPro" id="IPR036890">
    <property type="entry name" value="HATPase_C_sf"/>
</dbReference>
<evidence type="ECO:0000313" key="5">
    <source>
        <dbReference type="Proteomes" id="UP001526246"/>
    </source>
</evidence>
<protein>
    <submittedName>
        <fullName evidence="4">Histidine kinase</fullName>
    </submittedName>
</protein>
<dbReference type="RefSeq" id="WP_264883468.1">
    <property type="nucleotide sequence ID" value="NZ_JAPDOB010000002.1"/>
</dbReference>
<dbReference type="InterPro" id="IPR003594">
    <property type="entry name" value="HATPase_dom"/>
</dbReference>
<dbReference type="Gene3D" id="3.30.565.10">
    <property type="entry name" value="Histidine kinase-like ATPase, C-terminal domain"/>
    <property type="match status" value="1"/>
</dbReference>
<evidence type="ECO:0000256" key="1">
    <source>
        <dbReference type="SAM" id="Phobius"/>
    </source>
</evidence>
<dbReference type="Pfam" id="PF06580">
    <property type="entry name" value="His_kinase"/>
    <property type="match status" value="1"/>
</dbReference>
<gene>
    <name evidence="4" type="ORF">OMW55_12185</name>
</gene>
<feature type="transmembrane region" description="Helical" evidence="1">
    <location>
        <begin position="91"/>
        <end position="110"/>
    </location>
</feature>
<dbReference type="EMBL" id="JAPDOB010000002">
    <property type="protein sequence ID" value="MCW3798566.1"/>
    <property type="molecule type" value="Genomic_DNA"/>
</dbReference>
<comment type="caution">
    <text evidence="4">The sequence shown here is derived from an EMBL/GenBank/DDBJ whole genome shotgun (WGS) entry which is preliminary data.</text>
</comment>
<dbReference type="InterPro" id="IPR010559">
    <property type="entry name" value="Sig_transdc_His_kin_internal"/>
</dbReference>
<keyword evidence="1" id="KW-0812">Transmembrane</keyword>
<evidence type="ECO:0000313" key="4">
    <source>
        <dbReference type="EMBL" id="MCW3798566.1"/>
    </source>
</evidence>
<dbReference type="GO" id="GO:0016301">
    <property type="term" value="F:kinase activity"/>
    <property type="evidence" value="ECO:0007669"/>
    <property type="project" value="UniProtKB-KW"/>
</dbReference>
<organism evidence="4 5">
    <name type="scientific">Sphingomonas arvum</name>
    <dbReference type="NCBI Taxonomy" id="2992113"/>
    <lineage>
        <taxon>Bacteria</taxon>
        <taxon>Pseudomonadati</taxon>
        <taxon>Pseudomonadota</taxon>
        <taxon>Alphaproteobacteria</taxon>
        <taxon>Sphingomonadales</taxon>
        <taxon>Sphingomonadaceae</taxon>
        <taxon>Sphingomonas</taxon>
    </lineage>
</organism>
<feature type="transmembrane region" description="Helical" evidence="1">
    <location>
        <begin position="59"/>
        <end position="79"/>
    </location>
</feature>
<feature type="domain" description="Histidine kinase/HSP90-like ATPase" evidence="2">
    <location>
        <begin position="307"/>
        <end position="408"/>
    </location>
</feature>
<dbReference type="PANTHER" id="PTHR34220:SF7">
    <property type="entry name" value="SENSOR HISTIDINE KINASE YPDA"/>
    <property type="match status" value="1"/>
</dbReference>